<keyword evidence="1" id="KW-0812">Transmembrane</keyword>
<evidence type="ECO:0000256" key="1">
    <source>
        <dbReference type="SAM" id="Phobius"/>
    </source>
</evidence>
<protein>
    <submittedName>
        <fullName evidence="2">Uncharacterized protein</fullName>
    </submittedName>
</protein>
<keyword evidence="1" id="KW-0472">Membrane</keyword>
<organism evidence="2">
    <name type="scientific">Salmonella enterica</name>
    <name type="common">Salmonella choleraesuis</name>
    <dbReference type="NCBI Taxonomy" id="28901"/>
    <lineage>
        <taxon>Bacteria</taxon>
        <taxon>Pseudomonadati</taxon>
        <taxon>Pseudomonadota</taxon>
        <taxon>Gammaproteobacteria</taxon>
        <taxon>Enterobacterales</taxon>
        <taxon>Enterobacteriaceae</taxon>
        <taxon>Salmonella</taxon>
    </lineage>
</organism>
<dbReference type="EMBL" id="DAAWWM010000001">
    <property type="protein sequence ID" value="HAF9860688.1"/>
    <property type="molecule type" value="Genomic_DNA"/>
</dbReference>
<evidence type="ECO:0000313" key="2">
    <source>
        <dbReference type="EMBL" id="HAF9860688.1"/>
    </source>
</evidence>
<comment type="caution">
    <text evidence="2">The sequence shown here is derived from an EMBL/GenBank/DDBJ whole genome shotgun (WGS) entry which is preliminary data.</text>
</comment>
<dbReference type="AlphaFoldDB" id="A0A756ATI5"/>
<keyword evidence="1" id="KW-1133">Transmembrane helix</keyword>
<name>A0A756ATI5_SALER</name>
<reference evidence="2" key="1">
    <citation type="journal article" date="2018" name="Genome Biol.">
        <title>SKESA: strategic k-mer extension for scrupulous assemblies.</title>
        <authorList>
            <person name="Souvorov A."/>
            <person name="Agarwala R."/>
            <person name="Lipman D.J."/>
        </authorList>
    </citation>
    <scope>NUCLEOTIDE SEQUENCE</scope>
    <source>
        <strain evidence="2">MA.M251</strain>
    </source>
</reference>
<proteinExistence type="predicted"/>
<feature type="transmembrane region" description="Helical" evidence="1">
    <location>
        <begin position="69"/>
        <end position="88"/>
    </location>
</feature>
<sequence>MVDDKPMRIGWVFYFPYIFVAIILHLFISFCYCLSIDMAEANTVVFLLKLGTISLLFLLLPARRFRTRLLATLSSVFITLVFNQWHLVAGNKELVLYLQAACFMAFLAMTSVKKSGWMISASLFLVCAAGTIRQCWLEQLFNAADIYIVDDGRSCGASGHCFQYIAVKGRGLAAKRQALFSSEEYVNIYYSYSEGIPAVNFDGMKNEFAQYLLCHGELKSVMRDDKTTCD</sequence>
<accession>A0A756ATI5</accession>
<reference evidence="2" key="2">
    <citation type="submission" date="2020-02" db="EMBL/GenBank/DDBJ databases">
        <authorList>
            <consortium name="NCBI Pathogen Detection Project"/>
        </authorList>
    </citation>
    <scope>NUCLEOTIDE SEQUENCE</scope>
    <source>
        <strain evidence="2">MA.M251</strain>
    </source>
</reference>
<feature type="transmembrane region" description="Helical" evidence="1">
    <location>
        <begin position="12"/>
        <end position="38"/>
    </location>
</feature>
<gene>
    <name evidence="2" type="ORF">G8S08_000894</name>
</gene>
<feature type="transmembrane region" description="Helical" evidence="1">
    <location>
        <begin position="44"/>
        <end position="62"/>
    </location>
</feature>